<evidence type="ECO:0000256" key="2">
    <source>
        <dbReference type="ARBA" id="ARBA00022475"/>
    </source>
</evidence>
<keyword evidence="5 6" id="KW-0472">Membrane</keyword>
<dbReference type="Proteomes" id="UP000241848">
    <property type="component" value="Unassembled WGS sequence"/>
</dbReference>
<evidence type="ECO:0000256" key="3">
    <source>
        <dbReference type="ARBA" id="ARBA00022692"/>
    </source>
</evidence>
<evidence type="ECO:0000256" key="6">
    <source>
        <dbReference type="SAM" id="Phobius"/>
    </source>
</evidence>
<gene>
    <name evidence="7" type="ORF">C7B45_08385</name>
</gene>
<comment type="caution">
    <text evidence="7">The sequence shown here is derived from an EMBL/GenBank/DDBJ whole genome shotgun (WGS) entry which is preliminary data.</text>
</comment>
<keyword evidence="3 6" id="KW-0812">Transmembrane</keyword>
<dbReference type="PANTHER" id="PTHR38601:SF1">
    <property type="entry name" value="HYDROGENASE-4 COMPONENT E"/>
    <property type="match status" value="1"/>
</dbReference>
<dbReference type="GO" id="GO:0005886">
    <property type="term" value="C:plasma membrane"/>
    <property type="evidence" value="ECO:0007669"/>
    <property type="project" value="UniProtKB-SubCell"/>
</dbReference>
<evidence type="ECO:0000256" key="4">
    <source>
        <dbReference type="ARBA" id="ARBA00022989"/>
    </source>
</evidence>
<evidence type="ECO:0000313" key="8">
    <source>
        <dbReference type="Proteomes" id="UP000241848"/>
    </source>
</evidence>
<evidence type="ECO:0000313" key="7">
    <source>
        <dbReference type="EMBL" id="PSR22009.1"/>
    </source>
</evidence>
<evidence type="ECO:0000256" key="5">
    <source>
        <dbReference type="ARBA" id="ARBA00023136"/>
    </source>
</evidence>
<sequence>MNDLGLLLLVSAMALLWSRNMQYAVWFLATQGAVLSIMVWTSTPLTPISALVAVATLGVKGVLIPGLIHRIMRTWPARFRQDYPLPLWAYGLAAGLVLSVGHVIHLLGPTALIQNALLFFYALSSIHLGFVMIVARRHLLSQLVSLVAIENALVVLAVSVAGSLPTFVELGMLIDVGIAATLMVWMSHRIHHELKTTDVIALRRLRG</sequence>
<feature type="transmembrane region" description="Helical" evidence="6">
    <location>
        <begin position="113"/>
        <end position="135"/>
    </location>
</feature>
<protein>
    <recommendedName>
        <fullName evidence="9">Hydrogenase</fullName>
    </recommendedName>
</protein>
<keyword evidence="4 6" id="KW-1133">Transmembrane helix</keyword>
<dbReference type="PANTHER" id="PTHR38601">
    <property type="entry name" value="HYDROGENASE-4 COMPONENT E"/>
    <property type="match status" value="1"/>
</dbReference>
<evidence type="ECO:0008006" key="9">
    <source>
        <dbReference type="Google" id="ProtNLM"/>
    </source>
</evidence>
<dbReference type="InterPro" id="IPR038730">
    <property type="entry name" value="HyfE-like"/>
</dbReference>
<dbReference type="EMBL" id="PXYV01000023">
    <property type="protein sequence ID" value="PSR22009.1"/>
    <property type="molecule type" value="Genomic_DNA"/>
</dbReference>
<feature type="transmembrane region" description="Helical" evidence="6">
    <location>
        <begin position="167"/>
        <end position="186"/>
    </location>
</feature>
<evidence type="ECO:0000256" key="1">
    <source>
        <dbReference type="ARBA" id="ARBA00004651"/>
    </source>
</evidence>
<reference evidence="7 8" key="1">
    <citation type="journal article" date="2014" name="BMC Genomics">
        <title>Comparison of environmental and isolate Sulfobacillus genomes reveals diverse carbon, sulfur, nitrogen, and hydrogen metabolisms.</title>
        <authorList>
            <person name="Justice N.B."/>
            <person name="Norman A."/>
            <person name="Brown C.T."/>
            <person name="Singh A."/>
            <person name="Thomas B.C."/>
            <person name="Banfield J.F."/>
        </authorList>
    </citation>
    <scope>NUCLEOTIDE SEQUENCE [LARGE SCALE GENOMIC DNA]</scope>
    <source>
        <strain evidence="7">AMDSBA3</strain>
    </source>
</reference>
<comment type="subcellular location">
    <subcellularLocation>
        <location evidence="1">Cell membrane</location>
        <topology evidence="1">Multi-pass membrane protein</topology>
    </subcellularLocation>
</comment>
<name>A0A2T2WIE8_9FIRM</name>
<dbReference type="AlphaFoldDB" id="A0A2T2WIE8"/>
<organism evidence="7 8">
    <name type="scientific">Sulfobacillus acidophilus</name>
    <dbReference type="NCBI Taxonomy" id="53633"/>
    <lineage>
        <taxon>Bacteria</taxon>
        <taxon>Bacillati</taxon>
        <taxon>Bacillota</taxon>
        <taxon>Clostridia</taxon>
        <taxon>Eubacteriales</taxon>
        <taxon>Clostridiales Family XVII. Incertae Sedis</taxon>
        <taxon>Sulfobacillus</taxon>
    </lineage>
</organism>
<keyword evidence="2" id="KW-1003">Cell membrane</keyword>
<proteinExistence type="predicted"/>
<accession>A0A2T2WIE8</accession>
<feature type="transmembrane region" description="Helical" evidence="6">
    <location>
        <begin position="142"/>
        <end position="161"/>
    </location>
</feature>
<feature type="transmembrane region" description="Helical" evidence="6">
    <location>
        <begin position="87"/>
        <end position="107"/>
    </location>
</feature>
<feature type="transmembrane region" description="Helical" evidence="6">
    <location>
        <begin position="48"/>
        <end position="67"/>
    </location>
</feature>